<sequence>MSLADLAALLAGGLVLGGLWASLLRSADPIRARPESPDPLDRGTALPAWLTPLYPLLWPLLPVWEGIALRRGAPLVERIARSGYTPYATVSAVWAARLWGMALGLLVMIGGSLLIGLLLGTLIPGILGGLAAGLYGVLSPDRRIAAAIAARKRRFRSNMLLVLAAARGFLRGGRAWDDALSRAAVGDGVFANWARFLVARYTARGEAGLQEALFHAPDPRDPYLIRFMDGVRAAISGGAGFEVILSSLIQDLGSEMEQEVSERVTAVEPYVMAAGILAIMGYMIVLLYHVFAGGQDLLGF</sequence>
<dbReference type="AlphaFoldDB" id="A0A212QLB8"/>
<keyword evidence="1" id="KW-0812">Transmembrane</keyword>
<accession>A0A212QLB8</accession>
<evidence type="ECO:0000313" key="3">
    <source>
        <dbReference type="Proteomes" id="UP000197025"/>
    </source>
</evidence>
<protein>
    <submittedName>
        <fullName evidence="2">Uncharacterized protein</fullName>
    </submittedName>
</protein>
<reference evidence="3" key="1">
    <citation type="submission" date="2017-06" db="EMBL/GenBank/DDBJ databases">
        <authorList>
            <person name="Varghese N."/>
            <person name="Submissions S."/>
        </authorList>
    </citation>
    <scope>NUCLEOTIDE SEQUENCE [LARGE SCALE GENOMIC DNA]</scope>
    <source>
        <strain evidence="3">JAD2</strain>
    </source>
</reference>
<evidence type="ECO:0000256" key="1">
    <source>
        <dbReference type="SAM" id="Phobius"/>
    </source>
</evidence>
<feature type="transmembrane region" description="Helical" evidence="1">
    <location>
        <begin position="270"/>
        <end position="291"/>
    </location>
</feature>
<organism evidence="2 3">
    <name type="scientific">Thermoflexus hugenholtzii JAD2</name>
    <dbReference type="NCBI Taxonomy" id="877466"/>
    <lineage>
        <taxon>Bacteria</taxon>
        <taxon>Bacillati</taxon>
        <taxon>Chloroflexota</taxon>
        <taxon>Thermoflexia</taxon>
        <taxon>Thermoflexales</taxon>
        <taxon>Thermoflexaceae</taxon>
        <taxon>Thermoflexus</taxon>
    </lineage>
</organism>
<keyword evidence="3" id="KW-1185">Reference proteome</keyword>
<feature type="transmembrane region" description="Helical" evidence="1">
    <location>
        <begin position="115"/>
        <end position="138"/>
    </location>
</feature>
<dbReference type="Proteomes" id="UP000197025">
    <property type="component" value="Unassembled WGS sequence"/>
</dbReference>
<dbReference type="InParanoid" id="A0A212QLB8"/>
<evidence type="ECO:0000313" key="2">
    <source>
        <dbReference type="EMBL" id="SNB60145.1"/>
    </source>
</evidence>
<name>A0A212QLB8_9CHLR</name>
<gene>
    <name evidence="2" type="ORF">SAMN02746019_00003160</name>
</gene>
<keyword evidence="1" id="KW-0472">Membrane</keyword>
<feature type="transmembrane region" description="Helical" evidence="1">
    <location>
        <begin position="84"/>
        <end position="109"/>
    </location>
</feature>
<dbReference type="EMBL" id="FYEK01000008">
    <property type="protein sequence ID" value="SNB60145.1"/>
    <property type="molecule type" value="Genomic_DNA"/>
</dbReference>
<keyword evidence="1" id="KW-1133">Transmembrane helix</keyword>
<proteinExistence type="predicted"/>
<dbReference type="RefSeq" id="WP_088570321.1">
    <property type="nucleotide sequence ID" value="NZ_FYEK01000008.1"/>
</dbReference>